<reference evidence="4 5" key="1">
    <citation type="journal article" date="2019" name="Int. J. Syst. Evol. Microbiol.">
        <title>The Global Catalogue of Microorganisms (GCM) 10K type strain sequencing project: providing services to taxonomists for standard genome sequencing and annotation.</title>
        <authorList>
            <consortium name="The Broad Institute Genomics Platform"/>
            <consortium name="The Broad Institute Genome Sequencing Center for Infectious Disease"/>
            <person name="Wu L."/>
            <person name="Ma J."/>
        </authorList>
    </citation>
    <scope>NUCLEOTIDE SEQUENCE [LARGE SCALE GENOMIC DNA]</scope>
    <source>
        <strain evidence="4 5">JCM 1417</strain>
    </source>
</reference>
<gene>
    <name evidence="4" type="ORF">GCM10008908_37870</name>
</gene>
<dbReference type="PROSITE" id="PS50956">
    <property type="entry name" value="HTH_ASNC_2"/>
    <property type="match status" value="1"/>
</dbReference>
<sequence length="364" mass="40183">MTNREEEILNLIKDNPLISQNEIADILKITRSSVGVHIGNLIKKGYISGRGYVMNKENFVSIIGGTNIDIVGFSNDELRLNDSNPGNIKFSLGGVGRNIGENLARLEVATKLISVIGNDIYGRKVIDEGREIGLDLEHSLKLDGESTSIYMSVLDNSGDMKVAISSMDIYEKMTKEFIKTKKSVIESSRICIIDTNIPKEVIEYVVNNFKNTKFFLDTVSSSKAIKVKDIIHKFHTIKPNKIEAEILSGMKIKTMEDVEKVSEYFLNLGVKNVFISLGEEGVYYNDGISKGLFTPPKVKVVNANGAGDAFVAGLAYSSMNNFDLIHTLKVASACSSLAITHKDTINPNMSLENINKKLEENKSC</sequence>
<dbReference type="PANTHER" id="PTHR10584:SF166">
    <property type="entry name" value="RIBOKINASE"/>
    <property type="match status" value="1"/>
</dbReference>
<feature type="domain" description="HTH asnC-type" evidence="3">
    <location>
        <begin position="1"/>
        <end position="74"/>
    </location>
</feature>
<organism evidence="4 5">
    <name type="scientific">Clostridium subterminale</name>
    <dbReference type="NCBI Taxonomy" id="1550"/>
    <lineage>
        <taxon>Bacteria</taxon>
        <taxon>Bacillati</taxon>
        <taxon>Bacillota</taxon>
        <taxon>Clostridia</taxon>
        <taxon>Eubacteriales</taxon>
        <taxon>Clostridiaceae</taxon>
        <taxon>Clostridium</taxon>
    </lineage>
</organism>
<dbReference type="InterPro" id="IPR011991">
    <property type="entry name" value="ArsR-like_HTH"/>
</dbReference>
<evidence type="ECO:0000256" key="2">
    <source>
        <dbReference type="ARBA" id="ARBA00022777"/>
    </source>
</evidence>
<keyword evidence="2 4" id="KW-0418">Kinase</keyword>
<evidence type="ECO:0000313" key="4">
    <source>
        <dbReference type="EMBL" id="GAA0779370.1"/>
    </source>
</evidence>
<dbReference type="InterPro" id="IPR036388">
    <property type="entry name" value="WH-like_DNA-bd_sf"/>
</dbReference>
<dbReference type="EMBL" id="BAAACI010000011">
    <property type="protein sequence ID" value="GAA0779370.1"/>
    <property type="molecule type" value="Genomic_DNA"/>
</dbReference>
<dbReference type="Gene3D" id="1.10.10.10">
    <property type="entry name" value="Winged helix-like DNA-binding domain superfamily/Winged helix DNA-binding domain"/>
    <property type="match status" value="1"/>
</dbReference>
<dbReference type="Pfam" id="PF00294">
    <property type="entry name" value="PfkB"/>
    <property type="match status" value="1"/>
</dbReference>
<dbReference type="CDD" id="cd01941">
    <property type="entry name" value="YeiC_kinase_like"/>
    <property type="match status" value="1"/>
</dbReference>
<dbReference type="SUPFAM" id="SSF53613">
    <property type="entry name" value="Ribokinase-like"/>
    <property type="match status" value="1"/>
</dbReference>
<keyword evidence="5" id="KW-1185">Reference proteome</keyword>
<protein>
    <submittedName>
        <fullName evidence="4">PfkB family carbohydrate kinase</fullName>
    </submittedName>
</protein>
<comment type="caution">
    <text evidence="4">The sequence shown here is derived from an EMBL/GenBank/DDBJ whole genome shotgun (WGS) entry which is preliminary data.</text>
</comment>
<dbReference type="InterPro" id="IPR036390">
    <property type="entry name" value="WH_DNA-bd_sf"/>
</dbReference>
<accession>A0ABN1KYX4</accession>
<dbReference type="GO" id="GO:0016301">
    <property type="term" value="F:kinase activity"/>
    <property type="evidence" value="ECO:0007669"/>
    <property type="project" value="UniProtKB-KW"/>
</dbReference>
<evidence type="ECO:0000256" key="1">
    <source>
        <dbReference type="ARBA" id="ARBA00022679"/>
    </source>
</evidence>
<proteinExistence type="predicted"/>
<dbReference type="Pfam" id="PF13412">
    <property type="entry name" value="HTH_24"/>
    <property type="match status" value="1"/>
</dbReference>
<dbReference type="Proteomes" id="UP001501047">
    <property type="component" value="Unassembled WGS sequence"/>
</dbReference>
<dbReference type="Gene3D" id="3.40.1190.20">
    <property type="match status" value="1"/>
</dbReference>
<dbReference type="SUPFAM" id="SSF46785">
    <property type="entry name" value="Winged helix' DNA-binding domain"/>
    <property type="match status" value="1"/>
</dbReference>
<dbReference type="RefSeq" id="WP_343828155.1">
    <property type="nucleotide sequence ID" value="NZ_BAAACI010000011.1"/>
</dbReference>
<dbReference type="CDD" id="cd00090">
    <property type="entry name" value="HTH_ARSR"/>
    <property type="match status" value="1"/>
</dbReference>
<dbReference type="InterPro" id="IPR011611">
    <property type="entry name" value="PfkB_dom"/>
</dbReference>
<dbReference type="InterPro" id="IPR000485">
    <property type="entry name" value="AsnC-type_HTH_dom"/>
</dbReference>
<evidence type="ECO:0000259" key="3">
    <source>
        <dbReference type="PROSITE" id="PS50956"/>
    </source>
</evidence>
<name>A0ABN1KYX4_CLOSU</name>
<dbReference type="PANTHER" id="PTHR10584">
    <property type="entry name" value="SUGAR KINASE"/>
    <property type="match status" value="1"/>
</dbReference>
<evidence type="ECO:0000313" key="5">
    <source>
        <dbReference type="Proteomes" id="UP001501047"/>
    </source>
</evidence>
<dbReference type="InterPro" id="IPR029056">
    <property type="entry name" value="Ribokinase-like"/>
</dbReference>
<keyword evidence="1" id="KW-0808">Transferase</keyword>